<dbReference type="OrthoDB" id="1470350at2759"/>
<evidence type="ECO:0000256" key="6">
    <source>
        <dbReference type="ARBA" id="ARBA00022630"/>
    </source>
</evidence>
<dbReference type="FunFam" id="3.40.50.80:FF:000001">
    <property type="entry name" value="NADPH--cytochrome P450 reductase 1"/>
    <property type="match status" value="1"/>
</dbReference>
<dbReference type="PRINTS" id="PR00369">
    <property type="entry name" value="FLAVODOXIN"/>
</dbReference>
<evidence type="ECO:0000256" key="14">
    <source>
        <dbReference type="ARBA" id="ARBA00023797"/>
    </source>
</evidence>
<dbReference type="GO" id="GO:0010181">
    <property type="term" value="F:FMN binding"/>
    <property type="evidence" value="ECO:0007669"/>
    <property type="project" value="InterPro"/>
</dbReference>
<dbReference type="InterPro" id="IPR029039">
    <property type="entry name" value="Flavoprotein-like_sf"/>
</dbReference>
<evidence type="ECO:0000259" key="17">
    <source>
        <dbReference type="PROSITE" id="PS50902"/>
    </source>
</evidence>
<organism evidence="19 20">
    <name type="scientific">Umbelopsis vinacea</name>
    <dbReference type="NCBI Taxonomy" id="44442"/>
    <lineage>
        <taxon>Eukaryota</taxon>
        <taxon>Fungi</taxon>
        <taxon>Fungi incertae sedis</taxon>
        <taxon>Mucoromycota</taxon>
        <taxon>Mucoromycotina</taxon>
        <taxon>Umbelopsidomycetes</taxon>
        <taxon>Umbelopsidales</taxon>
        <taxon>Umbelopsidaceae</taxon>
        <taxon>Umbelopsis</taxon>
    </lineage>
</organism>
<comment type="catalytic activity">
    <reaction evidence="15">
        <text>2 oxidized [cytochrome P450] + NADPH = 2 reduced [cytochrome P450] + NADP(+) + H(+)</text>
        <dbReference type="Rhea" id="RHEA:24040"/>
        <dbReference type="Rhea" id="RHEA-COMP:14627"/>
        <dbReference type="Rhea" id="RHEA-COMP:14628"/>
        <dbReference type="ChEBI" id="CHEBI:15378"/>
        <dbReference type="ChEBI" id="CHEBI:55376"/>
        <dbReference type="ChEBI" id="CHEBI:57783"/>
        <dbReference type="ChEBI" id="CHEBI:58349"/>
        <dbReference type="ChEBI" id="CHEBI:60344"/>
        <dbReference type="EC" id="1.6.2.4"/>
    </reaction>
</comment>
<protein>
    <recommendedName>
        <fullName evidence="14">NADPH--hemoprotein reductase</fullName>
        <ecNumber evidence="14">1.6.2.4</ecNumber>
    </recommendedName>
</protein>
<dbReference type="GO" id="GO:0050660">
    <property type="term" value="F:flavin adenine dinucleotide binding"/>
    <property type="evidence" value="ECO:0007669"/>
    <property type="project" value="TreeGrafter"/>
</dbReference>
<reference evidence="19" key="1">
    <citation type="submission" date="2020-12" db="EMBL/GenBank/DDBJ databases">
        <title>Metabolic potential, ecology and presence of endohyphal bacteria is reflected in genomic diversity of Mucoromycotina.</title>
        <authorList>
            <person name="Muszewska A."/>
            <person name="Okrasinska A."/>
            <person name="Steczkiewicz K."/>
            <person name="Drgas O."/>
            <person name="Orlowska M."/>
            <person name="Perlinska-Lenart U."/>
            <person name="Aleksandrzak-Piekarczyk T."/>
            <person name="Szatraj K."/>
            <person name="Zielenkiewicz U."/>
            <person name="Pilsyk S."/>
            <person name="Malc E."/>
            <person name="Mieczkowski P."/>
            <person name="Kruszewska J.S."/>
            <person name="Biernat P."/>
            <person name="Pawlowska J."/>
        </authorList>
    </citation>
    <scope>NUCLEOTIDE SEQUENCE</scope>
    <source>
        <strain evidence="19">WA0000051536</strain>
    </source>
</reference>
<keyword evidence="6" id="KW-0285">Flavoprotein</keyword>
<feature type="domain" description="FAD-binding FR-type" evidence="18">
    <location>
        <begin position="725"/>
        <end position="974"/>
    </location>
</feature>
<evidence type="ECO:0000313" key="19">
    <source>
        <dbReference type="EMBL" id="KAG2183894.1"/>
    </source>
</evidence>
<evidence type="ECO:0000256" key="16">
    <source>
        <dbReference type="PIRSR" id="PIRSR000209-1"/>
    </source>
</evidence>
<dbReference type="InterPro" id="IPR001128">
    <property type="entry name" value="Cyt_P450"/>
</dbReference>
<dbReference type="SUPFAM" id="SSF63380">
    <property type="entry name" value="Riboflavin synthase domain-like"/>
    <property type="match status" value="1"/>
</dbReference>
<dbReference type="GO" id="GO:0005829">
    <property type="term" value="C:cytosol"/>
    <property type="evidence" value="ECO:0007669"/>
    <property type="project" value="TreeGrafter"/>
</dbReference>
<dbReference type="SUPFAM" id="SSF52218">
    <property type="entry name" value="Flavoproteins"/>
    <property type="match status" value="1"/>
</dbReference>
<dbReference type="Pfam" id="PF00175">
    <property type="entry name" value="NAD_binding_1"/>
    <property type="match status" value="1"/>
</dbReference>
<dbReference type="Pfam" id="PF00667">
    <property type="entry name" value="FAD_binding_1"/>
    <property type="match status" value="1"/>
</dbReference>
<dbReference type="InterPro" id="IPR036396">
    <property type="entry name" value="Cyt_P450_sf"/>
</dbReference>
<dbReference type="GO" id="GO:0003958">
    <property type="term" value="F:NADPH-hemoprotein reductase activity"/>
    <property type="evidence" value="ECO:0007669"/>
    <property type="project" value="UniProtKB-EC"/>
</dbReference>
<comment type="cofactor">
    <cofactor evidence="2">
        <name>FAD</name>
        <dbReference type="ChEBI" id="CHEBI:57692"/>
    </cofactor>
</comment>
<keyword evidence="5 16" id="KW-0349">Heme</keyword>
<keyword evidence="8 16" id="KW-0479">Metal-binding</keyword>
<evidence type="ECO:0000256" key="2">
    <source>
        <dbReference type="ARBA" id="ARBA00001974"/>
    </source>
</evidence>
<evidence type="ECO:0000256" key="11">
    <source>
        <dbReference type="ARBA" id="ARBA00023002"/>
    </source>
</evidence>
<evidence type="ECO:0000256" key="7">
    <source>
        <dbReference type="ARBA" id="ARBA00022643"/>
    </source>
</evidence>
<dbReference type="InterPro" id="IPR039261">
    <property type="entry name" value="FNR_nucleotide-bd"/>
</dbReference>
<dbReference type="PROSITE" id="PS51384">
    <property type="entry name" value="FAD_FR"/>
    <property type="match status" value="1"/>
</dbReference>
<feature type="domain" description="Flavodoxin-like" evidence="17">
    <location>
        <begin position="503"/>
        <end position="670"/>
    </location>
</feature>
<dbReference type="InterPro" id="IPR001094">
    <property type="entry name" value="Flavdoxin-like"/>
</dbReference>
<evidence type="ECO:0000256" key="5">
    <source>
        <dbReference type="ARBA" id="ARBA00022617"/>
    </source>
</evidence>
<dbReference type="InterPro" id="IPR001433">
    <property type="entry name" value="OxRdtase_FAD/NAD-bd"/>
</dbReference>
<dbReference type="InterPro" id="IPR017972">
    <property type="entry name" value="Cyt_P450_CS"/>
</dbReference>
<dbReference type="GO" id="GO:0070330">
    <property type="term" value="F:aromatase activity"/>
    <property type="evidence" value="ECO:0007669"/>
    <property type="project" value="InterPro"/>
</dbReference>
<comment type="similarity">
    <text evidence="3">In the N-terminal section; belongs to the cytochrome P450 family.</text>
</comment>
<evidence type="ECO:0000256" key="13">
    <source>
        <dbReference type="ARBA" id="ARBA00023033"/>
    </source>
</evidence>
<evidence type="ECO:0000256" key="8">
    <source>
        <dbReference type="ARBA" id="ARBA00022723"/>
    </source>
</evidence>
<evidence type="ECO:0000313" key="20">
    <source>
        <dbReference type="Proteomes" id="UP000612746"/>
    </source>
</evidence>
<dbReference type="Gene3D" id="3.40.50.360">
    <property type="match status" value="1"/>
</dbReference>
<keyword evidence="7" id="KW-0288">FMN</keyword>
<dbReference type="GO" id="GO:0005506">
    <property type="term" value="F:iron ion binding"/>
    <property type="evidence" value="ECO:0007669"/>
    <property type="project" value="InterPro"/>
</dbReference>
<dbReference type="Pfam" id="PF00067">
    <property type="entry name" value="p450"/>
    <property type="match status" value="1"/>
</dbReference>
<dbReference type="InterPro" id="IPR003097">
    <property type="entry name" value="CysJ-like_FAD-binding"/>
</dbReference>
<evidence type="ECO:0000256" key="12">
    <source>
        <dbReference type="ARBA" id="ARBA00023004"/>
    </source>
</evidence>
<keyword evidence="20" id="KW-1185">Reference proteome</keyword>
<comment type="cofactor">
    <cofactor evidence="1">
        <name>FMN</name>
        <dbReference type="ChEBI" id="CHEBI:58210"/>
    </cofactor>
</comment>
<dbReference type="SUPFAM" id="SSF52343">
    <property type="entry name" value="Ferredoxin reductase-like, C-terminal NADP-linked domain"/>
    <property type="match status" value="1"/>
</dbReference>
<dbReference type="Pfam" id="PF00258">
    <property type="entry name" value="Flavodoxin_1"/>
    <property type="match status" value="1"/>
</dbReference>
<dbReference type="SUPFAM" id="SSF48264">
    <property type="entry name" value="Cytochrome P450"/>
    <property type="match status" value="1"/>
</dbReference>
<keyword evidence="13" id="KW-0503">Monooxygenase</keyword>
<keyword evidence="4" id="KW-0813">Transport</keyword>
<dbReference type="GO" id="GO:0020037">
    <property type="term" value="F:heme binding"/>
    <property type="evidence" value="ECO:0007669"/>
    <property type="project" value="InterPro"/>
</dbReference>
<dbReference type="AlphaFoldDB" id="A0A8H7UM63"/>
<comment type="cofactor">
    <cofactor evidence="16">
        <name>heme</name>
        <dbReference type="ChEBI" id="CHEBI:30413"/>
    </cofactor>
</comment>
<dbReference type="PANTHER" id="PTHR19384:SF17">
    <property type="entry name" value="NADPH--CYTOCHROME P450 REDUCTASE"/>
    <property type="match status" value="1"/>
</dbReference>
<dbReference type="Gene3D" id="3.40.50.80">
    <property type="entry name" value="Nucleotide-binding domain of ferredoxin-NADP reductase (FNR) module"/>
    <property type="match status" value="1"/>
</dbReference>
<proteinExistence type="inferred from homology"/>
<dbReference type="EC" id="1.6.2.4" evidence="14"/>
<dbReference type="InterPro" id="IPR017938">
    <property type="entry name" value="Riboflavin_synthase-like_b-brl"/>
</dbReference>
<evidence type="ECO:0000256" key="1">
    <source>
        <dbReference type="ARBA" id="ARBA00001917"/>
    </source>
</evidence>
<dbReference type="Gene3D" id="1.10.630.10">
    <property type="entry name" value="Cytochrome P450"/>
    <property type="match status" value="1"/>
</dbReference>
<keyword evidence="10" id="KW-0521">NADP</keyword>
<dbReference type="PROSITE" id="PS50902">
    <property type="entry name" value="FLAVODOXIN_LIKE"/>
    <property type="match status" value="1"/>
</dbReference>
<keyword evidence="9" id="KW-0274">FAD</keyword>
<gene>
    <name evidence="19" type="ORF">INT44_008905</name>
</gene>
<dbReference type="PROSITE" id="PS00086">
    <property type="entry name" value="CYTOCHROME_P450"/>
    <property type="match status" value="1"/>
</dbReference>
<keyword evidence="11" id="KW-0560">Oxidoreductase</keyword>
<evidence type="ECO:0000256" key="3">
    <source>
        <dbReference type="ARBA" id="ARBA00010018"/>
    </source>
</evidence>
<dbReference type="InterPro" id="IPR023206">
    <property type="entry name" value="Bifunctional_P450_P450_red"/>
</dbReference>
<keyword evidence="12 16" id="KW-0408">Iron</keyword>
<dbReference type="PANTHER" id="PTHR19384">
    <property type="entry name" value="NITRIC OXIDE SYNTHASE-RELATED"/>
    <property type="match status" value="1"/>
</dbReference>
<dbReference type="InterPro" id="IPR001709">
    <property type="entry name" value="Flavoprot_Pyr_Nucl_cyt_Rdtase"/>
</dbReference>
<evidence type="ECO:0000256" key="15">
    <source>
        <dbReference type="ARBA" id="ARBA00049342"/>
    </source>
</evidence>
<dbReference type="EMBL" id="JAEPRA010000006">
    <property type="protein sequence ID" value="KAG2183894.1"/>
    <property type="molecule type" value="Genomic_DNA"/>
</dbReference>
<evidence type="ECO:0000256" key="4">
    <source>
        <dbReference type="ARBA" id="ARBA00022448"/>
    </source>
</evidence>
<sequence>MTIYESDKIPGPEPHVLLGNVPDVYPDMVGNIRKLHDKHGPVMRLSLGGHEIVSVCDPDCLRTISQDGEYFTKEIYGAYQDLAILNGNGLVTTSTKDPDWVLAHKLLMPAFSARAMKAYHYKMGESIKELINVIETFQKSGEELDVSRWMIALALESIGKIGFDYDFNLLKDPNAERHPFTVALAYVQSMIMKRAATPTWMKWMQTSANVRFQRDLSTLRTTIDSVLGERRSHPHAEDAQSDLLDFMLNAQTKEGEKLDDKLIRDNIITFLSAGHNTTSSFLSWTILELCRNPKIAEIIVQEISNAGVKPGEIPTPEQVGACKYLDLVIKESLRMHPPIFAVIKYCHKDCTIKAGITGDEYKIKAGTLLQSGIYSVHHEPKVWDEPDVFNPERFADHPDIHPNAWLPFSDGPRACIGRQFSLQEGKLALVMMLSKFKFSMDDPSKQIGYQVIIAMKPVDLMVRVSPVELPEATEEAVLTKHKATKSEPSNGLNVPAKFPLPPVTFLYGTQTNTSEEYARKLSGQAKGFGFTNIEVDDLDNWKLVKGGKLNKLQKNDSAPSSEDDVKVSELLVVVTATYNGYPPDNAVNFDKWLSSKTENIEDTKKNELQGVLYSVFGCGNRDWSSTFQKFPTKVDNGLELLGAERLLPAGVGDASEDIDGDFHVWSANFWSALMQRYGQSSSGKNADIMTTNGPMADPSKDFTLEFLPANKFPEVQAAGAENRNQRGALVVIKENRELQNVDKSQRSTRHIEVAFDESEDKKPLYEAGDHLEITPVNDAETVERVAFNLGLVLDSVFQIKDLEVTNLSPRSMAANIKGPCTIRNALTYYADLTGTPTRYTLSVLAKQLATTRPDIAERLQVALQPGKETERLKEFLATHRTFVDIMTAFKIKELNFKEFISSVNCIVPRKYSISSGPLEHPHNPSVSVGIVRDMGGPDGKQVYSGLCSGYLKDLTPGTKINAQIKECKSTFHLPEDDSKPVIFICAGTGMSPFRGFLQERHAKGLKSHEKGGNSDAIMFFGCRHPEQDFIYKEELESYVEDGTLSKLFTTFSRSNQVVRYVQHSLLQHAQQLYDIVAEQGANIYVCGSAGSMAKDVKRTWERIIVQMSGMSEPEAEETLKRWAEEGRYNEDVWG</sequence>
<evidence type="ECO:0000256" key="9">
    <source>
        <dbReference type="ARBA" id="ARBA00022827"/>
    </source>
</evidence>
<comment type="caution">
    <text evidence="19">The sequence shown here is derived from an EMBL/GenBank/DDBJ whole genome shotgun (WGS) entry which is preliminary data.</text>
</comment>
<dbReference type="InterPro" id="IPR023173">
    <property type="entry name" value="NADPH_Cyt_P450_Rdtase_alpha"/>
</dbReference>
<dbReference type="InterPro" id="IPR017927">
    <property type="entry name" value="FAD-bd_FR_type"/>
</dbReference>
<dbReference type="Proteomes" id="UP000612746">
    <property type="component" value="Unassembled WGS sequence"/>
</dbReference>
<dbReference type="Gene3D" id="2.40.30.10">
    <property type="entry name" value="Translation factors"/>
    <property type="match status" value="1"/>
</dbReference>
<evidence type="ECO:0000259" key="18">
    <source>
        <dbReference type="PROSITE" id="PS51384"/>
    </source>
</evidence>
<feature type="binding site" description="axial binding residue" evidence="16">
    <location>
        <position position="415"/>
    </location>
    <ligand>
        <name>heme</name>
        <dbReference type="ChEBI" id="CHEBI:30413"/>
    </ligand>
    <ligandPart>
        <name>Fe</name>
        <dbReference type="ChEBI" id="CHEBI:18248"/>
    </ligandPart>
</feature>
<accession>A0A8H7UM63</accession>
<dbReference type="InterPro" id="IPR008254">
    <property type="entry name" value="Flavodoxin/NO_synth"/>
</dbReference>
<dbReference type="Gene3D" id="1.20.990.10">
    <property type="entry name" value="NADPH-cytochrome p450 Reductase, Chain A, domain 3"/>
    <property type="match status" value="1"/>
</dbReference>
<dbReference type="PRINTS" id="PR00371">
    <property type="entry name" value="FPNCR"/>
</dbReference>
<dbReference type="PIRSF" id="PIRSF000209">
    <property type="entry name" value="Bifunctional_P450_P450R"/>
    <property type="match status" value="1"/>
</dbReference>
<name>A0A8H7UM63_9FUNG</name>
<evidence type="ECO:0000256" key="10">
    <source>
        <dbReference type="ARBA" id="ARBA00022857"/>
    </source>
</evidence>